<keyword evidence="3" id="KW-1185">Reference proteome</keyword>
<proteinExistence type="predicted"/>
<organism evidence="2 4">
    <name type="scientific">Trichinella pseudospiralis</name>
    <name type="common">Parasitic roundworm</name>
    <dbReference type="NCBI Taxonomy" id="6337"/>
    <lineage>
        <taxon>Eukaryota</taxon>
        <taxon>Metazoa</taxon>
        <taxon>Ecdysozoa</taxon>
        <taxon>Nematoda</taxon>
        <taxon>Enoplea</taxon>
        <taxon>Dorylaimia</taxon>
        <taxon>Trichinellida</taxon>
        <taxon>Trichinellidae</taxon>
        <taxon>Trichinella</taxon>
    </lineage>
</organism>
<dbReference type="EMBL" id="JYDV01000010">
    <property type="protein sequence ID" value="KRZ43271.1"/>
    <property type="molecule type" value="Genomic_DNA"/>
</dbReference>
<dbReference type="AlphaFoldDB" id="A0A0V1K7S2"/>
<comment type="caution">
    <text evidence="2">The sequence shown here is derived from an EMBL/GenBank/DDBJ whole genome shotgun (WGS) entry which is preliminary data.</text>
</comment>
<evidence type="ECO:0000313" key="2">
    <source>
        <dbReference type="EMBL" id="KRZ43271.1"/>
    </source>
</evidence>
<gene>
    <name evidence="1" type="ORF">T4B_10258</name>
    <name evidence="2" type="ORF">T4C_11146</name>
</gene>
<sequence>MLVIKKIPKLTDHGDKQIQRTKNQLIFGINLVMRTHQLIENIKMIHSKPLFKCVEWFYAQSLNLSRIPCTFKSLDINLRKCFSDKLKI</sequence>
<name>A0A0V1K7S2_TRIPS</name>
<dbReference type="EMBL" id="JYDS01000026">
    <property type="protein sequence ID" value="KRZ31333.1"/>
    <property type="molecule type" value="Genomic_DNA"/>
</dbReference>
<accession>A0A0V1K7S2</accession>
<evidence type="ECO:0000313" key="4">
    <source>
        <dbReference type="Proteomes" id="UP000054826"/>
    </source>
</evidence>
<protein>
    <submittedName>
        <fullName evidence="2">Uncharacterized protein</fullName>
    </submittedName>
</protein>
<dbReference type="Proteomes" id="UP000054805">
    <property type="component" value="Unassembled WGS sequence"/>
</dbReference>
<evidence type="ECO:0000313" key="3">
    <source>
        <dbReference type="Proteomes" id="UP000054805"/>
    </source>
</evidence>
<dbReference type="Proteomes" id="UP000054826">
    <property type="component" value="Unassembled WGS sequence"/>
</dbReference>
<evidence type="ECO:0000313" key="1">
    <source>
        <dbReference type="EMBL" id="KRZ31333.1"/>
    </source>
</evidence>
<reference evidence="3 4" key="1">
    <citation type="submission" date="2015-01" db="EMBL/GenBank/DDBJ databases">
        <title>Evolution of Trichinella species and genotypes.</title>
        <authorList>
            <person name="Korhonen P.K."/>
            <person name="Edoardo P."/>
            <person name="Giuseppe L.R."/>
            <person name="Gasser R.B."/>
        </authorList>
    </citation>
    <scope>NUCLEOTIDE SEQUENCE [LARGE SCALE GENOMIC DNA]</scope>
    <source>
        <strain evidence="2">ISS176</strain>
        <strain evidence="1">ISS588</strain>
    </source>
</reference>